<evidence type="ECO:0000313" key="2">
    <source>
        <dbReference type="Proteomes" id="UP001160116"/>
    </source>
</evidence>
<accession>A0AA42SEE9</accession>
<reference evidence="1" key="1">
    <citation type="submission" date="2022-09" db="EMBL/GenBank/DDBJ databases">
        <title>Intensive care unit water sources are persistently colonized with multi-drug resistant bacteria and are the site of extensive horizontal gene transfer of antibiotic resistance genes.</title>
        <authorList>
            <person name="Diorio-Toth L."/>
        </authorList>
    </citation>
    <scope>NUCLEOTIDE SEQUENCE</scope>
    <source>
        <strain evidence="1">GD03885</strain>
    </source>
</reference>
<sequence length="298" mass="32406">MRVMLSNGQMIGLDRFISGVNRFDCVPVPATLEFQVLLDDEMDKLLQENSTISIGDHYLELTIVKRAVKNTGVIKDDRLLTVGAYIAVLKGCESLIVPAKSAIFAEDTSIGACLRSGGSRLKVREDVPLVKYFCALGATPTYEIARMCGQEACVIHCDAQGKIIVKRLSQIMNAEHTLELEKSSIQWIENQAQINHSIPTYQTINADGSTVEGSLKSGVKTSFYPNLDARRVKNLSTVLVTRGTAIRSYSPSLIAGDVILCAGKKYVIVTVAHRFDTGILGAPSVSATKIWLAEVVSV</sequence>
<comment type="caution">
    <text evidence="1">The sequence shown here is derived from an EMBL/GenBank/DDBJ whole genome shotgun (WGS) entry which is preliminary data.</text>
</comment>
<proteinExistence type="predicted"/>
<organism evidence="1 2">
    <name type="scientific">Acinetobacter johnsonii</name>
    <dbReference type="NCBI Taxonomy" id="40214"/>
    <lineage>
        <taxon>Bacteria</taxon>
        <taxon>Pseudomonadati</taxon>
        <taxon>Pseudomonadota</taxon>
        <taxon>Gammaproteobacteria</taxon>
        <taxon>Moraxellales</taxon>
        <taxon>Moraxellaceae</taxon>
        <taxon>Acinetobacter</taxon>
    </lineage>
</organism>
<dbReference type="RefSeq" id="WP_279678958.1">
    <property type="nucleotide sequence ID" value="NZ_JAOCCL010000018.1"/>
</dbReference>
<dbReference type="EMBL" id="JAOCCL010000018">
    <property type="protein sequence ID" value="MDH0826553.1"/>
    <property type="molecule type" value="Genomic_DNA"/>
</dbReference>
<evidence type="ECO:0000313" key="1">
    <source>
        <dbReference type="EMBL" id="MDH0826553.1"/>
    </source>
</evidence>
<name>A0AA42SEE9_ACIJO</name>
<gene>
    <name evidence="1" type="ORF">N5C97_08575</name>
</gene>
<dbReference type="AlphaFoldDB" id="A0AA42SEE9"/>
<dbReference type="Proteomes" id="UP001160116">
    <property type="component" value="Unassembled WGS sequence"/>
</dbReference>
<protein>
    <submittedName>
        <fullName evidence="1">Uncharacterized protein</fullName>
    </submittedName>
</protein>